<reference evidence="1" key="1">
    <citation type="submission" date="2023-03" db="EMBL/GenBank/DDBJ databases">
        <title>Mating type loci evolution in Malassezia.</title>
        <authorList>
            <person name="Coelho M.A."/>
        </authorList>
    </citation>
    <scope>NUCLEOTIDE SEQUENCE</scope>
    <source>
        <strain evidence="1">CBS 9431</strain>
    </source>
</reference>
<evidence type="ECO:0000313" key="2">
    <source>
        <dbReference type="Proteomes" id="UP001217754"/>
    </source>
</evidence>
<organism evidence="1 2">
    <name type="scientific">Malassezia japonica</name>
    <dbReference type="NCBI Taxonomy" id="223818"/>
    <lineage>
        <taxon>Eukaryota</taxon>
        <taxon>Fungi</taxon>
        <taxon>Dikarya</taxon>
        <taxon>Basidiomycota</taxon>
        <taxon>Ustilaginomycotina</taxon>
        <taxon>Malasseziomycetes</taxon>
        <taxon>Malasseziales</taxon>
        <taxon>Malasseziaceae</taxon>
        <taxon>Malassezia</taxon>
    </lineage>
</organism>
<sequence>MFYQEGDIVQSDRPFGGDLKEGKIEKIESKTGGHVEVFYTINGEKFTSCQLYDKVK</sequence>
<dbReference type="EMBL" id="CP119958">
    <property type="protein sequence ID" value="WFD37214.1"/>
    <property type="molecule type" value="Genomic_DNA"/>
</dbReference>
<proteinExistence type="predicted"/>
<dbReference type="GeneID" id="85223805"/>
<keyword evidence="2" id="KW-1185">Reference proteome</keyword>
<protein>
    <submittedName>
        <fullName evidence="1">Uncharacterized protein</fullName>
    </submittedName>
</protein>
<evidence type="ECO:0000313" key="1">
    <source>
        <dbReference type="EMBL" id="WFD37214.1"/>
    </source>
</evidence>
<dbReference type="Proteomes" id="UP001217754">
    <property type="component" value="Chromosome 1"/>
</dbReference>
<gene>
    <name evidence="1" type="ORF">MJAP1_000156</name>
</gene>
<dbReference type="AlphaFoldDB" id="A0AAF0J8T9"/>
<name>A0AAF0J8T9_9BASI</name>
<accession>A0AAF0J8T9</accession>
<dbReference type="RefSeq" id="XP_060120111.1">
    <property type="nucleotide sequence ID" value="XM_060264128.1"/>
</dbReference>